<reference evidence="3" key="1">
    <citation type="submission" date="2019-04" db="EMBL/GenBank/DDBJ databases">
        <title>Friends and foes A comparative genomics studyof 23 Aspergillus species from section Flavi.</title>
        <authorList>
            <consortium name="DOE Joint Genome Institute"/>
            <person name="Kjaerbolling I."/>
            <person name="Vesth T."/>
            <person name="Frisvad J.C."/>
            <person name="Nybo J.L."/>
            <person name="Theobald S."/>
            <person name="Kildgaard S."/>
            <person name="Isbrandt T."/>
            <person name="Kuo A."/>
            <person name="Sato A."/>
            <person name="Lyhne E.K."/>
            <person name="Kogle M.E."/>
            <person name="Wiebenga A."/>
            <person name="Kun R.S."/>
            <person name="Lubbers R.J."/>
            <person name="Makela M.R."/>
            <person name="Barry K."/>
            <person name="Chovatia M."/>
            <person name="Clum A."/>
            <person name="Daum C."/>
            <person name="Haridas S."/>
            <person name="He G."/>
            <person name="LaButti K."/>
            <person name="Lipzen A."/>
            <person name="Mondo S."/>
            <person name="Riley R."/>
            <person name="Salamov A."/>
            <person name="Simmons B.A."/>
            <person name="Magnuson J.K."/>
            <person name="Henrissat B."/>
            <person name="Mortensen U.H."/>
            <person name="Larsen T.O."/>
            <person name="Devries R.P."/>
            <person name="Grigoriev I.V."/>
            <person name="Machida M."/>
            <person name="Baker S.E."/>
            <person name="Andersen M.R."/>
        </authorList>
    </citation>
    <scope>NUCLEOTIDE SEQUENCE [LARGE SCALE GENOMIC DNA]</scope>
    <source>
        <strain evidence="3">IBT 14317</strain>
    </source>
</reference>
<keyword evidence="1" id="KW-0472">Membrane</keyword>
<dbReference type="Proteomes" id="UP000326877">
    <property type="component" value="Unassembled WGS sequence"/>
</dbReference>
<feature type="transmembrane region" description="Helical" evidence="1">
    <location>
        <begin position="221"/>
        <end position="242"/>
    </location>
</feature>
<sequence>MASPGNSLPLRVNTSRLASQIQKPANISEVEDYRSGYPRLTALLSSHSPYFICRSFTRLRARVLLLKQDRLSVLEQKLDQLDEQESSHLFLGKSRSDKNLDRMALLSEVDSCLTDYDSFLERTHRTLGLGPPSQRDVQALRNWLDGTGAVARDERAYLTHFQDLVTVAPTGDTAVVRLETWVEDQLIRYYSGFRNGPYHDASNDANVYIYSGSLIRRAAKALLLFMITMLLLAPVILCNITHSVSLRVIIIMAFTISYLLILSILAKSRTMELIIAGAT</sequence>
<accession>A0A5N7BZ41</accession>
<feature type="domain" description="DUF6594" evidence="2">
    <location>
        <begin position="37"/>
        <end position="279"/>
    </location>
</feature>
<proteinExistence type="predicted"/>
<evidence type="ECO:0000313" key="3">
    <source>
        <dbReference type="EMBL" id="KAE8387100.1"/>
    </source>
</evidence>
<evidence type="ECO:0000256" key="1">
    <source>
        <dbReference type="SAM" id="Phobius"/>
    </source>
</evidence>
<dbReference type="OrthoDB" id="5341582at2759"/>
<keyword evidence="1" id="KW-0812">Transmembrane</keyword>
<dbReference type="PANTHER" id="PTHR34502:SF3">
    <property type="entry name" value="DUF6594 DOMAIN-CONTAINING PROTEIN"/>
    <property type="match status" value="1"/>
</dbReference>
<organism evidence="3">
    <name type="scientific">Petromyces alliaceus</name>
    <name type="common">Aspergillus alliaceus</name>
    <dbReference type="NCBI Taxonomy" id="209559"/>
    <lineage>
        <taxon>Eukaryota</taxon>
        <taxon>Fungi</taxon>
        <taxon>Dikarya</taxon>
        <taxon>Ascomycota</taxon>
        <taxon>Pezizomycotina</taxon>
        <taxon>Eurotiomycetes</taxon>
        <taxon>Eurotiomycetidae</taxon>
        <taxon>Eurotiales</taxon>
        <taxon>Aspergillaceae</taxon>
        <taxon>Aspergillus</taxon>
        <taxon>Aspergillus subgen. Circumdati</taxon>
    </lineage>
</organism>
<protein>
    <recommendedName>
        <fullName evidence="2">DUF6594 domain-containing protein</fullName>
    </recommendedName>
</protein>
<dbReference type="AlphaFoldDB" id="A0A5N7BZ41"/>
<dbReference type="EMBL" id="ML735299">
    <property type="protein sequence ID" value="KAE8387100.1"/>
    <property type="molecule type" value="Genomic_DNA"/>
</dbReference>
<keyword evidence="1" id="KW-1133">Transmembrane helix</keyword>
<dbReference type="InterPro" id="IPR046529">
    <property type="entry name" value="DUF6594"/>
</dbReference>
<dbReference type="PANTHER" id="PTHR34502">
    <property type="entry name" value="DUF6594 DOMAIN-CONTAINING PROTEIN-RELATED"/>
    <property type="match status" value="1"/>
</dbReference>
<feature type="transmembrane region" description="Helical" evidence="1">
    <location>
        <begin position="248"/>
        <end position="266"/>
    </location>
</feature>
<name>A0A5N7BZ41_PETAA</name>
<evidence type="ECO:0000259" key="2">
    <source>
        <dbReference type="Pfam" id="PF20237"/>
    </source>
</evidence>
<dbReference type="Pfam" id="PF20237">
    <property type="entry name" value="DUF6594"/>
    <property type="match status" value="1"/>
</dbReference>
<gene>
    <name evidence="3" type="ORF">BDV23DRAFT_196016</name>
</gene>